<comment type="caution">
    <text evidence="1">The sequence shown here is derived from an EMBL/GenBank/DDBJ whole genome shotgun (WGS) entry which is preliminary data.</text>
</comment>
<sequence length="220" mass="24257">MTPENIGRLRAEASRGDYTSMARLARELYGNGLGPREVLRECYGVAFPEEVFAVVDAGLWSLDLLAYFTNQPWQLAVPPDRGGPTDLPDPMAEVESLLVARDPDLLPLLQIPAAAAADEDRIVCYRLEELRAGRPTVFCLAADHYPSREVREGEAARCGDSMLAVLHEEHAASLRSLEEEVHSPWNRGAGSVSWDEVCAARTSLELVEELRRTAEGRQGD</sequence>
<evidence type="ECO:0000313" key="2">
    <source>
        <dbReference type="Proteomes" id="UP000579945"/>
    </source>
</evidence>
<organism evidence="1 2">
    <name type="scientific">Nonomuraea dietziae</name>
    <dbReference type="NCBI Taxonomy" id="65515"/>
    <lineage>
        <taxon>Bacteria</taxon>
        <taxon>Bacillati</taxon>
        <taxon>Actinomycetota</taxon>
        <taxon>Actinomycetes</taxon>
        <taxon>Streptosporangiales</taxon>
        <taxon>Streptosporangiaceae</taxon>
        <taxon>Nonomuraea</taxon>
    </lineage>
</organism>
<dbReference type="EMBL" id="JACIBV010000001">
    <property type="protein sequence ID" value="MBB3731978.1"/>
    <property type="molecule type" value="Genomic_DNA"/>
</dbReference>
<reference evidence="1 2" key="1">
    <citation type="submission" date="2020-08" db="EMBL/GenBank/DDBJ databases">
        <title>Sequencing the genomes of 1000 actinobacteria strains.</title>
        <authorList>
            <person name="Klenk H.-P."/>
        </authorList>
    </citation>
    <scope>NUCLEOTIDE SEQUENCE [LARGE SCALE GENOMIC DNA]</scope>
    <source>
        <strain evidence="1 2">DSM 44320</strain>
    </source>
</reference>
<protein>
    <submittedName>
        <fullName evidence="1">Uncharacterized protein</fullName>
    </submittedName>
</protein>
<evidence type="ECO:0000313" key="1">
    <source>
        <dbReference type="EMBL" id="MBB3731978.1"/>
    </source>
</evidence>
<name>A0A7W5YEP5_9ACTN</name>
<proteinExistence type="predicted"/>
<dbReference type="RefSeq" id="WP_183658656.1">
    <property type="nucleotide sequence ID" value="NZ_JACIBV010000001.1"/>
</dbReference>
<gene>
    <name evidence="1" type="ORF">FHR33_007838</name>
</gene>
<accession>A0A7W5YEP5</accession>
<dbReference type="AlphaFoldDB" id="A0A7W5YEP5"/>
<dbReference type="Proteomes" id="UP000579945">
    <property type="component" value="Unassembled WGS sequence"/>
</dbReference>
<keyword evidence="2" id="KW-1185">Reference proteome</keyword>
<dbReference type="GeneID" id="95394034"/>